<protein>
    <submittedName>
        <fullName evidence="2">Uncharacterized protein</fullName>
    </submittedName>
</protein>
<feature type="region of interest" description="Disordered" evidence="1">
    <location>
        <begin position="282"/>
        <end position="303"/>
    </location>
</feature>
<proteinExistence type="predicted"/>
<dbReference type="PANTHER" id="PTHR47481:SF31">
    <property type="entry name" value="OS01G0873500 PROTEIN"/>
    <property type="match status" value="1"/>
</dbReference>
<organism evidence="2 3">
    <name type="scientific">Castilleja foliolosa</name>
    <dbReference type="NCBI Taxonomy" id="1961234"/>
    <lineage>
        <taxon>Eukaryota</taxon>
        <taxon>Viridiplantae</taxon>
        <taxon>Streptophyta</taxon>
        <taxon>Embryophyta</taxon>
        <taxon>Tracheophyta</taxon>
        <taxon>Spermatophyta</taxon>
        <taxon>Magnoliopsida</taxon>
        <taxon>eudicotyledons</taxon>
        <taxon>Gunneridae</taxon>
        <taxon>Pentapetalae</taxon>
        <taxon>asterids</taxon>
        <taxon>lamiids</taxon>
        <taxon>Lamiales</taxon>
        <taxon>Orobanchaceae</taxon>
        <taxon>Pedicularideae</taxon>
        <taxon>Castillejinae</taxon>
        <taxon>Castilleja</taxon>
    </lineage>
</organism>
<dbReference type="AlphaFoldDB" id="A0ABD3C185"/>
<dbReference type="Pfam" id="PF14223">
    <property type="entry name" value="Retrotran_gag_2"/>
    <property type="match status" value="1"/>
</dbReference>
<reference evidence="3" key="1">
    <citation type="journal article" date="2024" name="IScience">
        <title>Strigolactones Initiate the Formation of Haustorium-like Structures in Castilleja.</title>
        <authorList>
            <person name="Buerger M."/>
            <person name="Peterson D."/>
            <person name="Chory J."/>
        </authorList>
    </citation>
    <scope>NUCLEOTIDE SEQUENCE [LARGE SCALE GENOMIC DNA]</scope>
</reference>
<evidence type="ECO:0000313" key="2">
    <source>
        <dbReference type="EMBL" id="KAL3623339.1"/>
    </source>
</evidence>
<dbReference type="PANTHER" id="PTHR47481">
    <property type="match status" value="1"/>
</dbReference>
<evidence type="ECO:0000256" key="1">
    <source>
        <dbReference type="SAM" id="MobiDB-lite"/>
    </source>
</evidence>
<sequence>MAIDSFPPVQALNQSITIKLSENSYLIWRQQVLAAIYGYELDSYITKNQTKPDEADPTFHLWKRQDQLLASWLLCSLSEPVLVITVGLTTSQEIWETLESNFATQTRARVMQHRLQLQNMKKKELSMRDYLNKVKGCCDMLAVAGQKLSEEEQISYILSGLGNDYNSFMVIVNSRLEPYSLREIYSLLLSLESRLEISSTYYEPEGSAAFLNTLPKKGSFSNNKRGGFAARGSNRGRFGSRGGYKGRGGRLNDKLFCQICHRTNHTADKCYHRADLSYVPNNSSSQGSANLAHSSSDPSVNLAGNNDYGQDYNWFPDSGATNHVTYDLDNLNIAAEYNGQDKIHVANCVTTTLEIKDSRRGASHIINCLLRYLSRKKPSGKEGRVPRREKRRKR</sequence>
<accession>A0ABD3C185</accession>
<keyword evidence="3" id="KW-1185">Reference proteome</keyword>
<comment type="caution">
    <text evidence="2">The sequence shown here is derived from an EMBL/GenBank/DDBJ whole genome shotgun (WGS) entry which is preliminary data.</text>
</comment>
<gene>
    <name evidence="2" type="ORF">CASFOL_032155</name>
</gene>
<dbReference type="Proteomes" id="UP001632038">
    <property type="component" value="Unassembled WGS sequence"/>
</dbReference>
<evidence type="ECO:0000313" key="3">
    <source>
        <dbReference type="Proteomes" id="UP001632038"/>
    </source>
</evidence>
<name>A0ABD3C185_9LAMI</name>
<dbReference type="EMBL" id="JAVIJP010000054">
    <property type="protein sequence ID" value="KAL3623339.1"/>
    <property type="molecule type" value="Genomic_DNA"/>
</dbReference>